<accession>A0A4R6BEN0</accession>
<gene>
    <name evidence="4" type="ORF">ERX27_04630</name>
</gene>
<evidence type="ECO:0000256" key="3">
    <source>
        <dbReference type="PROSITE-ProRule" id="PRU00339"/>
    </source>
</evidence>
<evidence type="ECO:0000313" key="4">
    <source>
        <dbReference type="EMBL" id="TDL98229.1"/>
    </source>
</evidence>
<keyword evidence="5" id="KW-1185">Reference proteome</keyword>
<protein>
    <submittedName>
        <fullName evidence="4">Tetratricopeptide repeat protein</fullName>
    </submittedName>
</protein>
<dbReference type="PANTHER" id="PTHR44943">
    <property type="entry name" value="CELLULOSE SYNTHASE OPERON PROTEIN C"/>
    <property type="match status" value="1"/>
</dbReference>
<dbReference type="PROSITE" id="PS50005">
    <property type="entry name" value="TPR"/>
    <property type="match status" value="4"/>
</dbReference>
<dbReference type="SUPFAM" id="SSF48452">
    <property type="entry name" value="TPR-like"/>
    <property type="match status" value="1"/>
</dbReference>
<feature type="repeat" description="TPR" evidence="3">
    <location>
        <begin position="68"/>
        <end position="101"/>
    </location>
</feature>
<dbReference type="Pfam" id="PF13181">
    <property type="entry name" value="TPR_8"/>
    <property type="match status" value="1"/>
</dbReference>
<dbReference type="Proteomes" id="UP000295310">
    <property type="component" value="Unassembled WGS sequence"/>
</dbReference>
<name>A0A4R6BEN0_9STAP</name>
<evidence type="ECO:0000256" key="2">
    <source>
        <dbReference type="ARBA" id="ARBA00022803"/>
    </source>
</evidence>
<feature type="repeat" description="TPR" evidence="3">
    <location>
        <begin position="34"/>
        <end position="67"/>
    </location>
</feature>
<evidence type="ECO:0000313" key="5">
    <source>
        <dbReference type="Proteomes" id="UP000295310"/>
    </source>
</evidence>
<organism evidence="4 5">
    <name type="scientific">Macrococcus brunensis</name>
    <dbReference type="NCBI Taxonomy" id="198483"/>
    <lineage>
        <taxon>Bacteria</taxon>
        <taxon>Bacillati</taxon>
        <taxon>Bacillota</taxon>
        <taxon>Bacilli</taxon>
        <taxon>Bacillales</taxon>
        <taxon>Staphylococcaceae</taxon>
        <taxon>Macrococcus</taxon>
    </lineage>
</organism>
<dbReference type="EMBL" id="SCWA01000006">
    <property type="protein sequence ID" value="TDL98229.1"/>
    <property type="molecule type" value="Genomic_DNA"/>
</dbReference>
<evidence type="ECO:0000256" key="1">
    <source>
        <dbReference type="ARBA" id="ARBA00022737"/>
    </source>
</evidence>
<reference evidence="4 5" key="1">
    <citation type="submission" date="2019-01" db="EMBL/GenBank/DDBJ databases">
        <title>Draft genome sequences of the type strains of six Macrococcus species.</title>
        <authorList>
            <person name="Mazhar S."/>
            <person name="Altermann E."/>
            <person name="Hill C."/>
            <person name="Mcauliffe O."/>
        </authorList>
    </citation>
    <scope>NUCLEOTIDE SEQUENCE [LARGE SCALE GENOMIC DNA]</scope>
    <source>
        <strain evidence="4 5">CCM4811</strain>
    </source>
</reference>
<dbReference type="PANTHER" id="PTHR44943:SF8">
    <property type="entry name" value="TPR REPEAT-CONTAINING PROTEIN MJ0263"/>
    <property type="match status" value="1"/>
</dbReference>
<dbReference type="Gene3D" id="1.25.40.10">
    <property type="entry name" value="Tetratricopeptide repeat domain"/>
    <property type="match status" value="1"/>
</dbReference>
<dbReference type="InterPro" id="IPR019734">
    <property type="entry name" value="TPR_rpt"/>
</dbReference>
<dbReference type="InterPro" id="IPR051685">
    <property type="entry name" value="Ycf3/AcsC/BcsC/TPR_MFPF"/>
</dbReference>
<dbReference type="SMART" id="SM00028">
    <property type="entry name" value="TPR"/>
    <property type="match status" value="5"/>
</dbReference>
<dbReference type="InterPro" id="IPR011990">
    <property type="entry name" value="TPR-like_helical_dom_sf"/>
</dbReference>
<dbReference type="AlphaFoldDB" id="A0A4R6BEN0"/>
<sequence>MMNDELLVEFIKNKQYDKALELLFKAIEEEPAEANHYINAGTILADANKLEEAERFFQKALTVDETHGGAYYGLANIYFNHERYQEAATLYQKAVTNGLEDADTFYMLGMSFVNLGDFKTAMPYLMRSYEMNAGDTEVGFQYGLVLCQLEMFSEAVTVLNEVLVKEPHHTDARYNLALAQYMQNEDVDQALESFRQIIELQPDHLLAGHAIKMFEQLKEE</sequence>
<comment type="caution">
    <text evidence="4">The sequence shown here is derived from an EMBL/GenBank/DDBJ whole genome shotgun (WGS) entry which is preliminary data.</text>
</comment>
<keyword evidence="2 3" id="KW-0802">TPR repeat</keyword>
<proteinExistence type="predicted"/>
<dbReference type="RefSeq" id="WP_133431706.1">
    <property type="nucleotide sequence ID" value="NZ_SCWA01000006.1"/>
</dbReference>
<keyword evidence="1" id="KW-0677">Repeat</keyword>
<dbReference type="Pfam" id="PF13432">
    <property type="entry name" value="TPR_16"/>
    <property type="match status" value="2"/>
</dbReference>
<feature type="repeat" description="TPR" evidence="3">
    <location>
        <begin position="171"/>
        <end position="204"/>
    </location>
</feature>
<feature type="repeat" description="TPR" evidence="3">
    <location>
        <begin position="102"/>
        <end position="135"/>
    </location>
</feature>
<dbReference type="OrthoDB" id="9769030at2"/>